<evidence type="ECO:0000313" key="1">
    <source>
        <dbReference type="EMBL" id="MFD2111103.1"/>
    </source>
</evidence>
<evidence type="ECO:0000313" key="2">
    <source>
        <dbReference type="Proteomes" id="UP001597337"/>
    </source>
</evidence>
<protein>
    <submittedName>
        <fullName evidence="1">Uncharacterized protein</fullName>
    </submittedName>
</protein>
<accession>A0ABW4Y8P3</accession>
<dbReference type="Proteomes" id="UP001597337">
    <property type="component" value="Unassembled WGS sequence"/>
</dbReference>
<comment type="caution">
    <text evidence="1">The sequence shown here is derived from an EMBL/GenBank/DDBJ whole genome shotgun (WGS) entry which is preliminary data.</text>
</comment>
<dbReference type="Gene3D" id="2.60.120.380">
    <property type="match status" value="1"/>
</dbReference>
<feature type="non-terminal residue" evidence="1">
    <location>
        <position position="1"/>
    </location>
</feature>
<proteinExistence type="predicted"/>
<organism evidence="1 2">
    <name type="scientific">Thiorhodococcus fuscus</name>
    <dbReference type="NCBI Taxonomy" id="527200"/>
    <lineage>
        <taxon>Bacteria</taxon>
        <taxon>Pseudomonadati</taxon>
        <taxon>Pseudomonadota</taxon>
        <taxon>Gammaproteobacteria</taxon>
        <taxon>Chromatiales</taxon>
        <taxon>Chromatiaceae</taxon>
        <taxon>Thiorhodococcus</taxon>
    </lineage>
</organism>
<name>A0ABW4Y8P3_9GAMM</name>
<gene>
    <name evidence="1" type="ORF">ACFSJC_04510</name>
</gene>
<feature type="non-terminal residue" evidence="1">
    <location>
        <position position="125"/>
    </location>
</feature>
<dbReference type="RefSeq" id="WP_386023852.1">
    <property type="nucleotide sequence ID" value="NZ_JBHUHX010000008.1"/>
</dbReference>
<reference evidence="2" key="1">
    <citation type="journal article" date="2019" name="Int. J. Syst. Evol. Microbiol.">
        <title>The Global Catalogue of Microorganisms (GCM) 10K type strain sequencing project: providing services to taxonomists for standard genome sequencing and annotation.</title>
        <authorList>
            <consortium name="The Broad Institute Genomics Platform"/>
            <consortium name="The Broad Institute Genome Sequencing Center for Infectious Disease"/>
            <person name="Wu L."/>
            <person name="Ma J."/>
        </authorList>
    </citation>
    <scope>NUCLEOTIDE SEQUENCE [LARGE SCALE GENOMIC DNA]</scope>
    <source>
        <strain evidence="2">KACC 12597</strain>
    </source>
</reference>
<keyword evidence="2" id="KW-1185">Reference proteome</keyword>
<dbReference type="EMBL" id="JBHUHX010000008">
    <property type="protein sequence ID" value="MFD2111103.1"/>
    <property type="molecule type" value="Genomic_DNA"/>
</dbReference>
<sequence>LDTSTGLGVITFTTDAKGGTYYVQVGGASASDLGDYSLNVTTIVDDSGNTAKTAGTLGSSDQSGRIDWGADIDWLKLDVAADTYYDISLDSSDLTDGTLRLLDKSGKDVTAEVALIMEPDPSSGL</sequence>